<reference evidence="1 2" key="1">
    <citation type="submission" date="2021-01" db="EMBL/GenBank/DDBJ databases">
        <title>Whole genome shotgun sequence of Actinoplanes couchii NBRC 106145.</title>
        <authorList>
            <person name="Komaki H."/>
            <person name="Tamura T."/>
        </authorList>
    </citation>
    <scope>NUCLEOTIDE SEQUENCE [LARGE SCALE GENOMIC DNA]</scope>
    <source>
        <strain evidence="1 2">NBRC 106145</strain>
    </source>
</reference>
<evidence type="ECO:0000313" key="1">
    <source>
        <dbReference type="EMBL" id="GID59962.1"/>
    </source>
</evidence>
<sequence>MPGMVLRRELLPPPVDPERIAGIAATVEHIAGLMDRGEPYQDAIAAFNADTGTELTAHDFHTYDNWGSAWTFAHLVARPVHPRVPDITREELIEIACRIMAGLGPQSDDPDADWYTLLFETNLTMPHAASLIFDPPTDLGPDPTAEQLVDAALAYRPLAL</sequence>
<organism evidence="1 2">
    <name type="scientific">Actinoplanes couchii</name>
    <dbReference type="NCBI Taxonomy" id="403638"/>
    <lineage>
        <taxon>Bacteria</taxon>
        <taxon>Bacillati</taxon>
        <taxon>Actinomycetota</taxon>
        <taxon>Actinomycetes</taxon>
        <taxon>Micromonosporales</taxon>
        <taxon>Micromonosporaceae</taxon>
        <taxon>Actinoplanes</taxon>
    </lineage>
</organism>
<name>A0ABQ3XNF5_9ACTN</name>
<evidence type="ECO:0000313" key="2">
    <source>
        <dbReference type="Proteomes" id="UP000612282"/>
    </source>
</evidence>
<dbReference type="EMBL" id="BOMG01000103">
    <property type="protein sequence ID" value="GID59962.1"/>
    <property type="molecule type" value="Genomic_DNA"/>
</dbReference>
<comment type="caution">
    <text evidence="1">The sequence shown here is derived from an EMBL/GenBank/DDBJ whole genome shotgun (WGS) entry which is preliminary data.</text>
</comment>
<accession>A0ABQ3XNF5</accession>
<dbReference type="Proteomes" id="UP000612282">
    <property type="component" value="Unassembled WGS sequence"/>
</dbReference>
<keyword evidence="2" id="KW-1185">Reference proteome</keyword>
<gene>
    <name evidence="1" type="ORF">Aco03nite_083660</name>
</gene>
<proteinExistence type="predicted"/>
<protein>
    <submittedName>
        <fullName evidence="1">Uncharacterized protein</fullName>
    </submittedName>
</protein>